<dbReference type="InterPro" id="IPR010640">
    <property type="entry name" value="Low_temperature_requirement_A"/>
</dbReference>
<dbReference type="Pfam" id="PF06772">
    <property type="entry name" value="LtrA"/>
    <property type="match status" value="1"/>
</dbReference>
<reference evidence="2 3" key="1">
    <citation type="journal article" date="2013" name="Genome Announc.">
        <title>Draft genome sequence of MKD8, a conjugal recipient Mycobacterium smegmatis strain.</title>
        <authorList>
            <person name="Gray T.A."/>
            <person name="Palumbo M.J."/>
            <person name="Derbyshire K.M."/>
        </authorList>
    </citation>
    <scope>NUCLEOTIDE SEQUENCE [LARGE SCALE GENOMIC DNA]</scope>
    <source>
        <strain evidence="2 3">MKD8</strain>
    </source>
</reference>
<dbReference type="RefSeq" id="WP_003896169.1">
    <property type="nucleotide sequence ID" value="NZ_CP027541.1"/>
</dbReference>
<accession>A0A2U9PV22</accession>
<feature type="transmembrane region" description="Helical" evidence="1">
    <location>
        <begin position="113"/>
        <end position="137"/>
    </location>
</feature>
<feature type="transmembrane region" description="Helical" evidence="1">
    <location>
        <begin position="377"/>
        <end position="394"/>
    </location>
</feature>
<feature type="transmembrane region" description="Helical" evidence="1">
    <location>
        <begin position="245"/>
        <end position="266"/>
    </location>
</feature>
<dbReference type="EMBL" id="CP027541">
    <property type="protein sequence ID" value="AWT55626.1"/>
    <property type="molecule type" value="Genomic_DNA"/>
</dbReference>
<name>A0A2U9PV22_MYCSE</name>
<feature type="transmembrane region" description="Helical" evidence="1">
    <location>
        <begin position="54"/>
        <end position="74"/>
    </location>
</feature>
<feature type="transmembrane region" description="Helical" evidence="1">
    <location>
        <begin position="205"/>
        <end position="225"/>
    </location>
</feature>
<feature type="transmembrane region" description="Helical" evidence="1">
    <location>
        <begin position="149"/>
        <end position="167"/>
    </location>
</feature>
<protein>
    <submittedName>
        <fullName evidence="2">Low temperature requirement protein LtrA</fullName>
    </submittedName>
</protein>
<feature type="transmembrane region" description="Helical" evidence="1">
    <location>
        <begin position="80"/>
        <end position="101"/>
    </location>
</feature>
<feature type="transmembrane region" description="Helical" evidence="1">
    <location>
        <begin position="278"/>
        <end position="302"/>
    </location>
</feature>
<feature type="transmembrane region" description="Helical" evidence="1">
    <location>
        <begin position="179"/>
        <end position="199"/>
    </location>
</feature>
<evidence type="ECO:0000313" key="3">
    <source>
        <dbReference type="Proteomes" id="UP000011200"/>
    </source>
</evidence>
<feature type="transmembrane region" description="Helical" evidence="1">
    <location>
        <begin position="346"/>
        <end position="370"/>
    </location>
</feature>
<feature type="transmembrane region" description="Helical" evidence="1">
    <location>
        <begin position="314"/>
        <end position="334"/>
    </location>
</feature>
<gene>
    <name evidence="2" type="ORF">D806_046690</name>
</gene>
<reference evidence="3" key="2">
    <citation type="submission" date="2018-03" db="EMBL/GenBank/DDBJ databases">
        <authorList>
            <person name="Derbyshire K."/>
            <person name="Gray T.A."/>
            <person name="Champion M."/>
        </authorList>
    </citation>
    <scope>NUCLEOTIDE SEQUENCE [LARGE SCALE GENOMIC DNA]</scope>
    <source>
        <strain evidence="3">MKD8</strain>
    </source>
</reference>
<sequence>MFAGTRAMRADAEGGRIQDVDEGARELPVQAHRLFRMSGRDPHEQHRVASPLELLFDLTFVIAFGVAASQLAHLMAEGHVAHGLTAFGFATFAIWWAWMNFTWFASAYDTDDWVYRAMTMLQMVGVIILALGLPATFASIDHGGHVDNAVMVAGYVVMRIALVAQWLRAAAQDRQHRTACLTYAAALVLAQLGWIAQIFVQTTPMEFFVTGAVLVAVEICGPLVAERRMGGTPWHAHHIAERYGLLAIIALGEGVVGTAASLTAAVGEQGWSTDAVLLAVAGTGLTFGLWWVYFLVPAAELLHVHRRLSFRYGYLHIFVFGAIVATGAGLHLAAYHVEGHSHLDAVATVLAVAVPVAVFLVGMFVIYATLVGTVDRFYLVLLVVAAAPLVASVGVAAAGIDMALCLLLVTAAPMIVVAGHEAGGHRRIGAKVAERIGGDQRGG</sequence>
<keyword evidence="1" id="KW-1133">Transmembrane helix</keyword>
<keyword evidence="1" id="KW-0812">Transmembrane</keyword>
<organism evidence="2 3">
    <name type="scientific">Mycolicibacterium smegmatis (strain MKD8)</name>
    <name type="common">Mycobacterium smegmatis</name>
    <dbReference type="NCBI Taxonomy" id="1214915"/>
    <lineage>
        <taxon>Bacteria</taxon>
        <taxon>Bacillati</taxon>
        <taxon>Actinomycetota</taxon>
        <taxon>Actinomycetes</taxon>
        <taxon>Mycobacteriales</taxon>
        <taxon>Mycobacteriaceae</taxon>
        <taxon>Mycolicibacterium</taxon>
    </lineage>
</organism>
<dbReference type="PANTHER" id="PTHR36840:SF1">
    <property type="entry name" value="BLL5714 PROTEIN"/>
    <property type="match status" value="1"/>
</dbReference>
<dbReference type="Proteomes" id="UP000011200">
    <property type="component" value="Chromosome"/>
</dbReference>
<evidence type="ECO:0000313" key="2">
    <source>
        <dbReference type="EMBL" id="AWT55626.1"/>
    </source>
</evidence>
<keyword evidence="1" id="KW-0472">Membrane</keyword>
<evidence type="ECO:0000256" key="1">
    <source>
        <dbReference type="SAM" id="Phobius"/>
    </source>
</evidence>
<proteinExistence type="predicted"/>
<dbReference type="PANTHER" id="PTHR36840">
    <property type="entry name" value="BLL5714 PROTEIN"/>
    <property type="match status" value="1"/>
</dbReference>
<dbReference type="AlphaFoldDB" id="A0A2U9PV22"/>